<reference evidence="3" key="2">
    <citation type="journal article" date="2021" name="PeerJ">
        <title>Extensive microbial diversity within the chicken gut microbiome revealed by metagenomics and culture.</title>
        <authorList>
            <person name="Gilroy R."/>
            <person name="Ravi A."/>
            <person name="Getino M."/>
            <person name="Pursley I."/>
            <person name="Horton D.L."/>
            <person name="Alikhan N.F."/>
            <person name="Baker D."/>
            <person name="Gharbi K."/>
            <person name="Hall N."/>
            <person name="Watson M."/>
            <person name="Adriaenssens E.M."/>
            <person name="Foster-Nyarko E."/>
            <person name="Jarju S."/>
            <person name="Secka A."/>
            <person name="Antonio M."/>
            <person name="Oren A."/>
            <person name="Chaudhuri R.R."/>
            <person name="La Ragione R."/>
            <person name="Hildebrand F."/>
            <person name="Pallen M.J."/>
        </authorList>
    </citation>
    <scope>NUCLEOTIDE SEQUENCE</scope>
    <source>
        <strain evidence="3">F6-4510</strain>
    </source>
</reference>
<evidence type="ECO:0000313" key="4">
    <source>
        <dbReference type="Proteomes" id="UP000823611"/>
    </source>
</evidence>
<reference evidence="3" key="1">
    <citation type="submission" date="2020-10" db="EMBL/GenBank/DDBJ databases">
        <authorList>
            <person name="Gilroy R."/>
        </authorList>
    </citation>
    <scope>NUCLEOTIDE SEQUENCE</scope>
    <source>
        <strain evidence="3">F6-4510</strain>
    </source>
</reference>
<dbReference type="Gene3D" id="2.60.120.10">
    <property type="entry name" value="Jelly Rolls"/>
    <property type="match status" value="1"/>
</dbReference>
<comment type="caution">
    <text evidence="3">The sequence shown here is derived from an EMBL/GenBank/DDBJ whole genome shotgun (WGS) entry which is preliminary data.</text>
</comment>
<dbReference type="PANTHER" id="PTHR35848:SF6">
    <property type="entry name" value="CUPIN TYPE-2 DOMAIN-CONTAINING PROTEIN"/>
    <property type="match status" value="1"/>
</dbReference>
<dbReference type="EMBL" id="JADIMX010000080">
    <property type="protein sequence ID" value="MBO8434523.1"/>
    <property type="molecule type" value="Genomic_DNA"/>
</dbReference>
<dbReference type="Pfam" id="PF07883">
    <property type="entry name" value="Cupin_2"/>
    <property type="match status" value="1"/>
</dbReference>
<evidence type="ECO:0000313" key="3">
    <source>
        <dbReference type="EMBL" id="MBO8434523.1"/>
    </source>
</evidence>
<dbReference type="PANTHER" id="PTHR35848">
    <property type="entry name" value="OXALATE-BINDING PROTEIN"/>
    <property type="match status" value="1"/>
</dbReference>
<sequence>MVKKEQGVLKENLRGGKGTVEIFHILTPEELMGHGKMYAKVVLKPHSSIGWHQHVGDTEPYYILDGEGIFTDNDGSKTRVSSGDICTIAVGEFHSIENDTDKDLSILALVVNDEFK</sequence>
<dbReference type="InterPro" id="IPR013096">
    <property type="entry name" value="Cupin_2"/>
</dbReference>
<protein>
    <submittedName>
        <fullName evidence="3">Cupin domain-containing protein</fullName>
    </submittedName>
</protein>
<dbReference type="SUPFAM" id="SSF51182">
    <property type="entry name" value="RmlC-like cupins"/>
    <property type="match status" value="1"/>
</dbReference>
<feature type="domain" description="Cupin type-2" evidence="2">
    <location>
        <begin position="41"/>
        <end position="109"/>
    </location>
</feature>
<evidence type="ECO:0000256" key="1">
    <source>
        <dbReference type="ARBA" id="ARBA00022723"/>
    </source>
</evidence>
<gene>
    <name evidence="3" type="ORF">IAC55_04280</name>
</gene>
<dbReference type="CDD" id="cd02221">
    <property type="entry name" value="cupin_TM1287-like"/>
    <property type="match status" value="1"/>
</dbReference>
<dbReference type="AlphaFoldDB" id="A0A9D9DVU7"/>
<dbReference type="Proteomes" id="UP000823611">
    <property type="component" value="Unassembled WGS sequence"/>
</dbReference>
<evidence type="ECO:0000259" key="2">
    <source>
        <dbReference type="Pfam" id="PF07883"/>
    </source>
</evidence>
<dbReference type="InterPro" id="IPR051610">
    <property type="entry name" value="GPI/OXD"/>
</dbReference>
<accession>A0A9D9DVU7</accession>
<name>A0A9D9DVU7_9FIRM</name>
<keyword evidence="1" id="KW-0479">Metal-binding</keyword>
<proteinExistence type="predicted"/>
<organism evidence="3 4">
    <name type="scientific">Candidatus Fimicola merdigallinarum</name>
    <dbReference type="NCBI Taxonomy" id="2840819"/>
    <lineage>
        <taxon>Bacteria</taxon>
        <taxon>Bacillati</taxon>
        <taxon>Bacillota</taxon>
        <taxon>Clostridia</taxon>
        <taxon>Lachnospirales</taxon>
        <taxon>Lachnospiraceae</taxon>
        <taxon>Lachnospiraceae incertae sedis</taxon>
        <taxon>Candidatus Fimicola</taxon>
    </lineage>
</organism>
<dbReference type="InterPro" id="IPR011051">
    <property type="entry name" value="RmlC_Cupin_sf"/>
</dbReference>
<dbReference type="InterPro" id="IPR014710">
    <property type="entry name" value="RmlC-like_jellyroll"/>
</dbReference>
<dbReference type="GO" id="GO:0046872">
    <property type="term" value="F:metal ion binding"/>
    <property type="evidence" value="ECO:0007669"/>
    <property type="project" value="UniProtKB-KW"/>
</dbReference>